<dbReference type="KEGG" id="aad:TC41_0782"/>
<dbReference type="Pfam" id="PF20696">
    <property type="entry name" value="UbiD_C"/>
    <property type="match status" value="1"/>
</dbReference>
<dbReference type="PANTHER" id="PTHR30108">
    <property type="entry name" value="3-OCTAPRENYL-4-HYDROXYBENZOATE CARBOXY-LYASE-RELATED"/>
    <property type="match status" value="1"/>
</dbReference>
<dbReference type="AlphaFoldDB" id="F8IEM6"/>
<evidence type="ECO:0000256" key="1">
    <source>
        <dbReference type="ARBA" id="ARBA00010021"/>
    </source>
</evidence>
<dbReference type="GO" id="GO:0018799">
    <property type="term" value="F:4-hydroxybenzoate decarboxylase activity"/>
    <property type="evidence" value="ECO:0007669"/>
    <property type="project" value="UniProtKB-EC"/>
</dbReference>
<evidence type="ECO:0000256" key="2">
    <source>
        <dbReference type="ARBA" id="ARBA00022575"/>
    </source>
</evidence>
<name>F8IEM6_ALIAT</name>
<dbReference type="OrthoDB" id="9809841at2"/>
<dbReference type="GO" id="GO:0005829">
    <property type="term" value="C:cytosol"/>
    <property type="evidence" value="ECO:0007669"/>
    <property type="project" value="TreeGrafter"/>
</dbReference>
<comment type="similarity">
    <text evidence="1">Belongs to the UbiD family.</text>
</comment>
<dbReference type="FunFam" id="3.40.1670.10:FF:000003">
    <property type="entry name" value="Phenolic acid decarboxylase"/>
    <property type="match status" value="1"/>
</dbReference>
<evidence type="ECO:0000259" key="9">
    <source>
        <dbReference type="Pfam" id="PF01977"/>
    </source>
</evidence>
<evidence type="ECO:0000259" key="11">
    <source>
        <dbReference type="Pfam" id="PF20696"/>
    </source>
</evidence>
<evidence type="ECO:0000256" key="5">
    <source>
        <dbReference type="ARBA" id="ARBA00066414"/>
    </source>
</evidence>
<dbReference type="SUPFAM" id="SSF143968">
    <property type="entry name" value="UbiD C-terminal domain-like"/>
    <property type="match status" value="1"/>
</dbReference>
<evidence type="ECO:0000256" key="6">
    <source>
        <dbReference type="ARBA" id="ARBA00072018"/>
    </source>
</evidence>
<dbReference type="InterPro" id="IPR049381">
    <property type="entry name" value="UbiD-like_C"/>
</dbReference>
<evidence type="ECO:0000256" key="4">
    <source>
        <dbReference type="ARBA" id="ARBA00052687"/>
    </source>
</evidence>
<dbReference type="NCBIfam" id="TIGR00148">
    <property type="entry name" value="UbiD family decarboxylase"/>
    <property type="match status" value="1"/>
</dbReference>
<dbReference type="EMBL" id="CP002902">
    <property type="protein sequence ID" value="AEJ42740.1"/>
    <property type="molecule type" value="Genomic_DNA"/>
</dbReference>
<protein>
    <recommendedName>
        <fullName evidence="6">Phenolic acid decarboxylase</fullName>
        <ecNumber evidence="5">4.1.1.61</ecNumber>
    </recommendedName>
    <alternativeName>
        <fullName evidence="7">4-hydroxybenzoate decarboxylase</fullName>
    </alternativeName>
    <alternativeName>
        <fullName evidence="8">Phenolic acid decarboxylase subunit C</fullName>
    </alternativeName>
</protein>
<dbReference type="InterPro" id="IPR002830">
    <property type="entry name" value="UbiD"/>
</dbReference>
<feature type="domain" description="3-octaprenyl-4-hydroxybenzoate carboxy-lyase-like Rift-related" evidence="9">
    <location>
        <begin position="121"/>
        <end position="318"/>
    </location>
</feature>
<reference evidence="13" key="2">
    <citation type="submission" date="2011-06" db="EMBL/GenBank/DDBJ databases">
        <title>The complete genome sequence of Alicyclobacillus acidocaldarius sp. Tc-4-1.</title>
        <authorList>
            <person name="Chen Y."/>
            <person name="He Y."/>
            <person name="Dong Z."/>
            <person name="Hu S."/>
        </authorList>
    </citation>
    <scope>NUCLEOTIDE SEQUENCE [LARGE SCALE GENOMIC DNA]</scope>
    <source>
        <strain evidence="13">Tc-4-1</strain>
    </source>
</reference>
<keyword evidence="2" id="KW-0216">Detoxification</keyword>
<dbReference type="GO" id="GO:0008694">
    <property type="term" value="F:4-hydroxy-3-polyprenylbenzoate decarboxylase activity"/>
    <property type="evidence" value="ECO:0007669"/>
    <property type="project" value="TreeGrafter"/>
</dbReference>
<dbReference type="PATRIC" id="fig|1048834.4.peg.740"/>
<feature type="domain" description="3-octaprenyl-4-hydroxybenzoate carboxy-lyase-like C-terminal" evidence="11">
    <location>
        <begin position="325"/>
        <end position="445"/>
    </location>
</feature>
<evidence type="ECO:0000256" key="8">
    <source>
        <dbReference type="ARBA" id="ARBA00079372"/>
    </source>
</evidence>
<dbReference type="GO" id="GO:0006744">
    <property type="term" value="P:ubiquinone biosynthetic process"/>
    <property type="evidence" value="ECO:0007669"/>
    <property type="project" value="TreeGrafter"/>
</dbReference>
<dbReference type="PANTHER" id="PTHR30108:SF17">
    <property type="entry name" value="FERULIC ACID DECARBOXYLASE 1"/>
    <property type="match status" value="1"/>
</dbReference>
<dbReference type="eggNOG" id="COG0043">
    <property type="taxonomic scope" value="Bacteria"/>
</dbReference>
<reference evidence="12 13" key="1">
    <citation type="journal article" date="2011" name="J. Bacteriol.">
        <title>Complete Genome Sequence of Alicyclobacillus acidocaldarius Strain Tc-4-1.</title>
        <authorList>
            <person name="Chen Y."/>
            <person name="He Y."/>
            <person name="Zhang B."/>
            <person name="Yang J."/>
            <person name="Li W."/>
            <person name="Dong Z."/>
            <person name="Hu S."/>
        </authorList>
    </citation>
    <scope>NUCLEOTIDE SEQUENCE [LARGE SCALE GENOMIC DNA]</scope>
    <source>
        <strain evidence="12 13">Tc-4-1</strain>
    </source>
</reference>
<dbReference type="InterPro" id="IPR048304">
    <property type="entry name" value="UbiD_Rift_dom"/>
</dbReference>
<comment type="catalytic activity">
    <reaction evidence="4">
        <text>4-hydroxybenzoate + H(+) = phenol + CO2</text>
        <dbReference type="Rhea" id="RHEA:10876"/>
        <dbReference type="ChEBI" id="CHEBI:15378"/>
        <dbReference type="ChEBI" id="CHEBI:15882"/>
        <dbReference type="ChEBI" id="CHEBI:16526"/>
        <dbReference type="ChEBI" id="CHEBI:17879"/>
        <dbReference type="EC" id="4.1.1.61"/>
    </reaction>
</comment>
<gene>
    <name evidence="12" type="primary">ubiD</name>
    <name evidence="12" type="ordered locus">TC41_0782</name>
</gene>
<accession>F8IEM6</accession>
<evidence type="ECO:0000313" key="13">
    <source>
        <dbReference type="Proteomes" id="UP000000292"/>
    </source>
</evidence>
<organism evidence="12 13">
    <name type="scientific">Alicyclobacillus acidocaldarius (strain Tc-4-1)</name>
    <name type="common">Bacillus acidocaldarius</name>
    <dbReference type="NCBI Taxonomy" id="1048834"/>
    <lineage>
        <taxon>Bacteria</taxon>
        <taxon>Bacillati</taxon>
        <taxon>Bacillota</taxon>
        <taxon>Bacilli</taxon>
        <taxon>Bacillales</taxon>
        <taxon>Alicyclobacillaceae</taxon>
        <taxon>Alicyclobacillus</taxon>
    </lineage>
</organism>
<dbReference type="Pfam" id="PF20695">
    <property type="entry name" value="UbiD_N"/>
    <property type="match status" value="1"/>
</dbReference>
<dbReference type="Proteomes" id="UP000000292">
    <property type="component" value="Chromosome"/>
</dbReference>
<feature type="domain" description="3-octaprenyl-4-hydroxybenzoate carboxy-lyase-like N-terminal" evidence="10">
    <location>
        <begin position="35"/>
        <end position="111"/>
    </location>
</feature>
<evidence type="ECO:0000256" key="7">
    <source>
        <dbReference type="ARBA" id="ARBA00078055"/>
    </source>
</evidence>
<sequence>MIHKILNSVYDPYHTSQSARREAKVVAFLSFRAWLEHLRETDRLVDVEVEVSLRYEVAAIAKRLDGRKAVMFHRPAGSSVPVASGLVSQRRWIAEALGCAPDDLVHRFREACEQPMPVAHVSEGDAPVYQRVQTEGIDLLKTLPIPTHHEHDAGPYVTAGLVIVRDPATRKQNVAIHRLQVTGPDRMGVLLLPRHTLHLFRQAEAAGRPLECAVAIGVDPATLIASQASTPFGVDELEIASALRRQPLPVVRCRTVDVDVPAEAEIVIEGRILPHVREPEGPFGEFPRYYGPRSDKHVIEVTAVSMRDDPVYHTIVPAGYEHLLLGGIPREASLFETVRQLVPTVRAVHMTPGGSCRYHAVIAIRKTEEGQGKNAILAAFANSFDIKHVVVVDEDVDIYNPEEVEWAIATRFQADRDLVLVEQTQGSKLDPSTDDGLGSKMGLDCTVPLNADPFRFRRITIPGFGEMDWSRYGLTDSFEGKE</sequence>
<keyword evidence="3" id="KW-0058">Aromatic hydrocarbons catabolism</keyword>
<proteinExistence type="inferred from homology"/>
<dbReference type="Pfam" id="PF01977">
    <property type="entry name" value="UbiD"/>
    <property type="match status" value="1"/>
</dbReference>
<evidence type="ECO:0000259" key="10">
    <source>
        <dbReference type="Pfam" id="PF20695"/>
    </source>
</evidence>
<dbReference type="GO" id="GO:0009636">
    <property type="term" value="P:response to toxic substance"/>
    <property type="evidence" value="ECO:0007669"/>
    <property type="project" value="UniProtKB-KW"/>
</dbReference>
<dbReference type="SUPFAM" id="SSF50475">
    <property type="entry name" value="FMN-binding split barrel"/>
    <property type="match status" value="1"/>
</dbReference>
<dbReference type="InterPro" id="IPR049383">
    <property type="entry name" value="UbiD-like_N"/>
</dbReference>
<dbReference type="Gene3D" id="3.40.1670.10">
    <property type="entry name" value="UbiD C-terminal domain-like"/>
    <property type="match status" value="1"/>
</dbReference>
<evidence type="ECO:0000313" key="12">
    <source>
        <dbReference type="EMBL" id="AEJ42740.1"/>
    </source>
</evidence>
<dbReference type="EC" id="4.1.1.61" evidence="5"/>
<dbReference type="HOGENOM" id="CLU_023348_5_1_9"/>
<dbReference type="STRING" id="1048834.TC41_0782"/>
<evidence type="ECO:0000256" key="3">
    <source>
        <dbReference type="ARBA" id="ARBA00022797"/>
    </source>
</evidence>